<evidence type="ECO:0000256" key="1">
    <source>
        <dbReference type="SAM" id="Phobius"/>
    </source>
</evidence>
<reference evidence="2" key="1">
    <citation type="submission" date="2020-10" db="EMBL/GenBank/DDBJ databases">
        <authorList>
            <person name="Gilroy R."/>
        </authorList>
    </citation>
    <scope>NUCLEOTIDE SEQUENCE</scope>
    <source>
        <strain evidence="2">CHK183-6373</strain>
    </source>
</reference>
<dbReference type="EMBL" id="DVOT01000208">
    <property type="protein sequence ID" value="HIV28549.1"/>
    <property type="molecule type" value="Genomic_DNA"/>
</dbReference>
<reference evidence="2" key="2">
    <citation type="journal article" date="2021" name="PeerJ">
        <title>Extensive microbial diversity within the chicken gut microbiome revealed by metagenomics and culture.</title>
        <authorList>
            <person name="Gilroy R."/>
            <person name="Ravi A."/>
            <person name="Getino M."/>
            <person name="Pursley I."/>
            <person name="Horton D.L."/>
            <person name="Alikhan N.F."/>
            <person name="Baker D."/>
            <person name="Gharbi K."/>
            <person name="Hall N."/>
            <person name="Watson M."/>
            <person name="Adriaenssens E.M."/>
            <person name="Foster-Nyarko E."/>
            <person name="Jarju S."/>
            <person name="Secka A."/>
            <person name="Antonio M."/>
            <person name="Oren A."/>
            <person name="Chaudhuri R.R."/>
            <person name="La Ragione R."/>
            <person name="Hildebrand F."/>
            <person name="Pallen M.J."/>
        </authorList>
    </citation>
    <scope>NUCLEOTIDE SEQUENCE</scope>
    <source>
        <strain evidence="2">CHK183-6373</strain>
    </source>
</reference>
<organism evidence="2 3">
    <name type="scientific">Candidatus Ornithocaccomicrobium faecavium</name>
    <dbReference type="NCBI Taxonomy" id="2840890"/>
    <lineage>
        <taxon>Bacteria</taxon>
        <taxon>Bacillati</taxon>
        <taxon>Bacillota</taxon>
        <taxon>Clostridia</taxon>
        <taxon>Candidatus Ornithocaccomicrobium</taxon>
    </lineage>
</organism>
<dbReference type="Proteomes" id="UP000886884">
    <property type="component" value="Unassembled WGS sequence"/>
</dbReference>
<sequence length="77" mass="8934">MDFWWFMAMVNALVPAVLIGFGKYFMRHAPRDINPIFGYRTVRSMQSMDQSIDKVKISFKTIACFVLNESPILPQLC</sequence>
<protein>
    <submittedName>
        <fullName evidence="2">Uncharacterized protein</fullName>
    </submittedName>
</protein>
<keyword evidence="1" id="KW-1133">Transmembrane helix</keyword>
<accession>A0A9D1PAH9</accession>
<evidence type="ECO:0000313" key="2">
    <source>
        <dbReference type="EMBL" id="HIV28549.1"/>
    </source>
</evidence>
<keyword evidence="1" id="KW-0472">Membrane</keyword>
<dbReference type="AlphaFoldDB" id="A0A9D1PAH9"/>
<feature type="transmembrane region" description="Helical" evidence="1">
    <location>
        <begin position="6"/>
        <end position="26"/>
    </location>
</feature>
<name>A0A9D1PAH9_9FIRM</name>
<keyword evidence="1" id="KW-0812">Transmembrane</keyword>
<proteinExistence type="predicted"/>
<gene>
    <name evidence="2" type="ORF">IAA64_11290</name>
</gene>
<comment type="caution">
    <text evidence="2">The sequence shown here is derived from an EMBL/GenBank/DDBJ whole genome shotgun (WGS) entry which is preliminary data.</text>
</comment>
<evidence type="ECO:0000313" key="3">
    <source>
        <dbReference type="Proteomes" id="UP000886884"/>
    </source>
</evidence>